<dbReference type="RefSeq" id="WP_157586005.1">
    <property type="nucleotide sequence ID" value="NZ_WPIN01000005.1"/>
</dbReference>
<gene>
    <name evidence="5" type="ORF">GO755_15065</name>
</gene>
<accession>A0A7K1SC15</accession>
<dbReference type="AlphaFoldDB" id="A0A7K1SC15"/>
<proteinExistence type="predicted"/>
<feature type="domain" description="HTH araC/xylS-type" evidence="4">
    <location>
        <begin position="164"/>
        <end position="262"/>
    </location>
</feature>
<dbReference type="EMBL" id="WPIN01000005">
    <property type="protein sequence ID" value="MVM31363.1"/>
    <property type="molecule type" value="Genomic_DNA"/>
</dbReference>
<keyword evidence="1" id="KW-0805">Transcription regulation</keyword>
<keyword evidence="6" id="KW-1185">Reference proteome</keyword>
<dbReference type="Pfam" id="PF12833">
    <property type="entry name" value="HTH_18"/>
    <property type="match status" value="1"/>
</dbReference>
<organism evidence="5 6">
    <name type="scientific">Spirosoma arboris</name>
    <dbReference type="NCBI Taxonomy" id="2682092"/>
    <lineage>
        <taxon>Bacteria</taxon>
        <taxon>Pseudomonadati</taxon>
        <taxon>Bacteroidota</taxon>
        <taxon>Cytophagia</taxon>
        <taxon>Cytophagales</taxon>
        <taxon>Cytophagaceae</taxon>
        <taxon>Spirosoma</taxon>
    </lineage>
</organism>
<dbReference type="PROSITE" id="PS01124">
    <property type="entry name" value="HTH_ARAC_FAMILY_2"/>
    <property type="match status" value="1"/>
</dbReference>
<dbReference type="PANTHER" id="PTHR46796">
    <property type="entry name" value="HTH-TYPE TRANSCRIPTIONAL ACTIVATOR RHAS-RELATED"/>
    <property type="match status" value="1"/>
</dbReference>
<dbReference type="InterPro" id="IPR050204">
    <property type="entry name" value="AraC_XylS_family_regulators"/>
</dbReference>
<dbReference type="InterPro" id="IPR018060">
    <property type="entry name" value="HTH_AraC"/>
</dbReference>
<evidence type="ECO:0000313" key="6">
    <source>
        <dbReference type="Proteomes" id="UP000436006"/>
    </source>
</evidence>
<dbReference type="Pfam" id="PF22200">
    <property type="entry name" value="ExsA_N"/>
    <property type="match status" value="1"/>
</dbReference>
<keyword evidence="3" id="KW-0804">Transcription</keyword>
<keyword evidence="2" id="KW-0238">DNA-binding</keyword>
<reference evidence="5 6" key="1">
    <citation type="submission" date="2019-12" db="EMBL/GenBank/DDBJ databases">
        <title>Spirosoma sp. HMF4905 genome sequencing and assembly.</title>
        <authorList>
            <person name="Kang H."/>
            <person name="Cha I."/>
            <person name="Kim H."/>
            <person name="Joh K."/>
        </authorList>
    </citation>
    <scope>NUCLEOTIDE SEQUENCE [LARGE SCALE GENOMIC DNA]</scope>
    <source>
        <strain evidence="5 6">HMF4905</strain>
    </source>
</reference>
<sequence length="264" mass="30953">MNETTISACYVSPSFSKEQFIPNHSFLYVVSGSMEGYDGQKKYKLQAGECVLTRRNRLAKYSKLPDNGVFKKIVILFGQDFLKFFFDTHTYSIKKEKRTDAFIPLARNPLIENFITSLAPYFTDQGTIDEQFLDVKRNELLLILLKANPELANILFDFSNPEKIDLEEFMHRNFRFNVSIERFAYLTGRSLSAFKRDFEKIFKATPSHWLVQKRLEEAYFLIEKEQKKPSDIYLDLGFEDFSHFSYSFKKLFGHPPTQLKKSNS</sequence>
<evidence type="ECO:0000256" key="3">
    <source>
        <dbReference type="ARBA" id="ARBA00023163"/>
    </source>
</evidence>
<dbReference type="InterPro" id="IPR054015">
    <property type="entry name" value="ExsA-like_N"/>
</dbReference>
<dbReference type="SUPFAM" id="SSF46689">
    <property type="entry name" value="Homeodomain-like"/>
    <property type="match status" value="1"/>
</dbReference>
<dbReference type="Gene3D" id="1.10.10.60">
    <property type="entry name" value="Homeodomain-like"/>
    <property type="match status" value="1"/>
</dbReference>
<evidence type="ECO:0000256" key="2">
    <source>
        <dbReference type="ARBA" id="ARBA00023125"/>
    </source>
</evidence>
<protein>
    <submittedName>
        <fullName evidence="5">Helix-turn-helix domain-containing protein</fullName>
    </submittedName>
</protein>
<evidence type="ECO:0000313" key="5">
    <source>
        <dbReference type="EMBL" id="MVM31363.1"/>
    </source>
</evidence>
<evidence type="ECO:0000256" key="1">
    <source>
        <dbReference type="ARBA" id="ARBA00023015"/>
    </source>
</evidence>
<dbReference type="InterPro" id="IPR009057">
    <property type="entry name" value="Homeodomain-like_sf"/>
</dbReference>
<dbReference type="GO" id="GO:0003700">
    <property type="term" value="F:DNA-binding transcription factor activity"/>
    <property type="evidence" value="ECO:0007669"/>
    <property type="project" value="InterPro"/>
</dbReference>
<name>A0A7K1SC15_9BACT</name>
<dbReference type="Proteomes" id="UP000436006">
    <property type="component" value="Unassembled WGS sequence"/>
</dbReference>
<comment type="caution">
    <text evidence="5">The sequence shown here is derived from an EMBL/GenBank/DDBJ whole genome shotgun (WGS) entry which is preliminary data.</text>
</comment>
<dbReference type="GO" id="GO:0043565">
    <property type="term" value="F:sequence-specific DNA binding"/>
    <property type="evidence" value="ECO:0007669"/>
    <property type="project" value="InterPro"/>
</dbReference>
<dbReference type="SMART" id="SM00342">
    <property type="entry name" value="HTH_ARAC"/>
    <property type="match status" value="1"/>
</dbReference>
<evidence type="ECO:0000259" key="4">
    <source>
        <dbReference type="PROSITE" id="PS01124"/>
    </source>
</evidence>